<feature type="compositionally biased region" description="Low complexity" evidence="1">
    <location>
        <begin position="469"/>
        <end position="479"/>
    </location>
</feature>
<feature type="region of interest" description="Disordered" evidence="1">
    <location>
        <begin position="422"/>
        <end position="513"/>
    </location>
</feature>
<feature type="compositionally biased region" description="Low complexity" evidence="1">
    <location>
        <begin position="495"/>
        <end position="505"/>
    </location>
</feature>
<feature type="compositionally biased region" description="Basic and acidic residues" evidence="1">
    <location>
        <begin position="425"/>
        <end position="451"/>
    </location>
</feature>
<name>A0A3N4L831_9PEZI</name>
<sequence>MSLVHTGQPASRTYAFHRCQSLLPAPSTSTLTRSNNTTMSESNRQTRTTSNTVTTTEIPPRIRNDINASHQTLPLRHPRTLSPPDEEEIWTQKACELQHHSPPLTQTPIRGNALSIPRQQPTPSLFLNPPSTIHELTPTLLSNLSHALTYSPEFHRTHRLRHHCIHIAVTALEFDTLMTRYKWLLSKEYYALWEYSGSSSTFIIKCMPTPIHETIANFAVDAVHEAIRTHTGISAFSIGVNVCANSEIDMDEDASRRIPDISLKVRLHPNMPVRYFTGIVWEIGFPQTLKSLRDRARMWFTQIHNAVQVHMVVVVHVSEHDLPEMYYDEEGNELMSRAKAVNTKLKWPSGWFKGRGILEEVRQRRSRGKSLSQIKQELKKEIREKLLLEDDEGRGRLVPLLMEPLGGDLFVYRKKPEADLVGVDTNEKPFGDDRGIHPDDDSDADETRVQDSEFEAAAQEASDLEDTSSDQSSVLLSESESNDDREAGDLEDTSSDQSSVLLSESESNDDNEAEADLEAGLHRVYSVSLMRNSLIPPSLGSQAFEITLAELYGSVPCPSNNSLSNSNLSNVGTNAHDFPDKLTNRMPPTMRPHAHKTIAFPAQALAEACLLQGGEIRKRRAADRAQGIVSHAWTEVERELVNRCNEAARVKATAERGARRAQGTAEEAS</sequence>
<organism evidence="2 3">
    <name type="scientific">Terfezia boudieri ATCC MYA-4762</name>
    <dbReference type="NCBI Taxonomy" id="1051890"/>
    <lineage>
        <taxon>Eukaryota</taxon>
        <taxon>Fungi</taxon>
        <taxon>Dikarya</taxon>
        <taxon>Ascomycota</taxon>
        <taxon>Pezizomycotina</taxon>
        <taxon>Pezizomycetes</taxon>
        <taxon>Pezizales</taxon>
        <taxon>Pezizaceae</taxon>
        <taxon>Terfezia</taxon>
    </lineage>
</organism>
<dbReference type="Proteomes" id="UP000267821">
    <property type="component" value="Unassembled WGS sequence"/>
</dbReference>
<dbReference type="InParanoid" id="A0A3N4L831"/>
<dbReference type="EMBL" id="ML121610">
    <property type="protein sequence ID" value="RPB18756.1"/>
    <property type="molecule type" value="Genomic_DNA"/>
</dbReference>
<feature type="compositionally biased region" description="Low complexity" evidence="1">
    <location>
        <begin position="27"/>
        <end position="54"/>
    </location>
</feature>
<gene>
    <name evidence="2" type="ORF">L211DRAFT_690620</name>
</gene>
<reference evidence="2 3" key="1">
    <citation type="journal article" date="2018" name="Nat. Ecol. Evol.">
        <title>Pezizomycetes genomes reveal the molecular basis of ectomycorrhizal truffle lifestyle.</title>
        <authorList>
            <person name="Murat C."/>
            <person name="Payen T."/>
            <person name="Noel B."/>
            <person name="Kuo A."/>
            <person name="Morin E."/>
            <person name="Chen J."/>
            <person name="Kohler A."/>
            <person name="Krizsan K."/>
            <person name="Balestrini R."/>
            <person name="Da Silva C."/>
            <person name="Montanini B."/>
            <person name="Hainaut M."/>
            <person name="Levati E."/>
            <person name="Barry K.W."/>
            <person name="Belfiori B."/>
            <person name="Cichocki N."/>
            <person name="Clum A."/>
            <person name="Dockter R.B."/>
            <person name="Fauchery L."/>
            <person name="Guy J."/>
            <person name="Iotti M."/>
            <person name="Le Tacon F."/>
            <person name="Lindquist E.A."/>
            <person name="Lipzen A."/>
            <person name="Malagnac F."/>
            <person name="Mello A."/>
            <person name="Molinier V."/>
            <person name="Miyauchi S."/>
            <person name="Poulain J."/>
            <person name="Riccioni C."/>
            <person name="Rubini A."/>
            <person name="Sitrit Y."/>
            <person name="Splivallo R."/>
            <person name="Traeger S."/>
            <person name="Wang M."/>
            <person name="Zifcakova L."/>
            <person name="Wipf D."/>
            <person name="Zambonelli A."/>
            <person name="Paolocci F."/>
            <person name="Nowrousian M."/>
            <person name="Ottonello S."/>
            <person name="Baldrian P."/>
            <person name="Spatafora J.W."/>
            <person name="Henrissat B."/>
            <person name="Nagy L.G."/>
            <person name="Aury J.M."/>
            <person name="Wincker P."/>
            <person name="Grigoriev I.V."/>
            <person name="Bonfante P."/>
            <person name="Martin F.M."/>
        </authorList>
    </citation>
    <scope>NUCLEOTIDE SEQUENCE [LARGE SCALE GENOMIC DNA]</scope>
    <source>
        <strain evidence="2 3">ATCC MYA-4762</strain>
    </source>
</reference>
<evidence type="ECO:0000256" key="1">
    <source>
        <dbReference type="SAM" id="MobiDB-lite"/>
    </source>
</evidence>
<dbReference type="AlphaFoldDB" id="A0A3N4L831"/>
<protein>
    <submittedName>
        <fullName evidence="2">Uncharacterized protein</fullName>
    </submittedName>
</protein>
<dbReference type="OrthoDB" id="4147652at2759"/>
<proteinExistence type="predicted"/>
<keyword evidence="3" id="KW-1185">Reference proteome</keyword>
<evidence type="ECO:0000313" key="3">
    <source>
        <dbReference type="Proteomes" id="UP000267821"/>
    </source>
</evidence>
<feature type="region of interest" description="Disordered" evidence="1">
    <location>
        <begin position="25"/>
        <end position="54"/>
    </location>
</feature>
<accession>A0A3N4L831</accession>
<evidence type="ECO:0000313" key="2">
    <source>
        <dbReference type="EMBL" id="RPB18756.1"/>
    </source>
</evidence>